<dbReference type="EMBL" id="KV425960">
    <property type="protein sequence ID" value="KZV95236.1"/>
    <property type="molecule type" value="Genomic_DNA"/>
</dbReference>
<evidence type="ECO:0000313" key="2">
    <source>
        <dbReference type="Proteomes" id="UP000077266"/>
    </source>
</evidence>
<accession>A0A165JRN2</accession>
<sequence length="198" mass="22056">MMQRFWRALTYTLHAARSVMLANPNAEVYPLIPCFRVCEVYMGSPTGASVMLNMFLSPFPAPGVDPSVWTTVRTFQASFLGLELAGMLAAALSSYIRQVSADSGTPLYVDLFFADLAPADVVAALVTAWDVRRRAFPDDYFETIGVHLMQHCSEIRPDWWLAALDYAEQSASEHERQMMLALKDEVARRGPCVQCPAI</sequence>
<dbReference type="Proteomes" id="UP000077266">
    <property type="component" value="Unassembled WGS sequence"/>
</dbReference>
<protein>
    <submittedName>
        <fullName evidence="1">Uncharacterized protein</fullName>
    </submittedName>
</protein>
<gene>
    <name evidence="1" type="ORF">EXIGLDRAFT_479630</name>
</gene>
<reference evidence="1 2" key="1">
    <citation type="journal article" date="2016" name="Mol. Biol. Evol.">
        <title>Comparative Genomics of Early-Diverging Mushroom-Forming Fungi Provides Insights into the Origins of Lignocellulose Decay Capabilities.</title>
        <authorList>
            <person name="Nagy L.G."/>
            <person name="Riley R."/>
            <person name="Tritt A."/>
            <person name="Adam C."/>
            <person name="Daum C."/>
            <person name="Floudas D."/>
            <person name="Sun H."/>
            <person name="Yadav J.S."/>
            <person name="Pangilinan J."/>
            <person name="Larsson K.H."/>
            <person name="Matsuura K."/>
            <person name="Barry K."/>
            <person name="Labutti K."/>
            <person name="Kuo R."/>
            <person name="Ohm R.A."/>
            <person name="Bhattacharya S.S."/>
            <person name="Shirouzu T."/>
            <person name="Yoshinaga Y."/>
            <person name="Martin F.M."/>
            <person name="Grigoriev I.V."/>
            <person name="Hibbett D.S."/>
        </authorList>
    </citation>
    <scope>NUCLEOTIDE SEQUENCE [LARGE SCALE GENOMIC DNA]</scope>
    <source>
        <strain evidence="1 2">HHB12029</strain>
    </source>
</reference>
<dbReference type="InParanoid" id="A0A165JRN2"/>
<dbReference type="AlphaFoldDB" id="A0A165JRN2"/>
<proteinExistence type="predicted"/>
<keyword evidence="2" id="KW-1185">Reference proteome</keyword>
<organism evidence="1 2">
    <name type="scientific">Exidia glandulosa HHB12029</name>
    <dbReference type="NCBI Taxonomy" id="1314781"/>
    <lineage>
        <taxon>Eukaryota</taxon>
        <taxon>Fungi</taxon>
        <taxon>Dikarya</taxon>
        <taxon>Basidiomycota</taxon>
        <taxon>Agaricomycotina</taxon>
        <taxon>Agaricomycetes</taxon>
        <taxon>Auriculariales</taxon>
        <taxon>Exidiaceae</taxon>
        <taxon>Exidia</taxon>
    </lineage>
</organism>
<name>A0A165JRN2_EXIGL</name>
<evidence type="ECO:0000313" key="1">
    <source>
        <dbReference type="EMBL" id="KZV95236.1"/>
    </source>
</evidence>